<dbReference type="InterPro" id="IPR044431">
    <property type="entry name" value="SET_RBCMT"/>
</dbReference>
<evidence type="ECO:0000259" key="5">
    <source>
        <dbReference type="PROSITE" id="PS50280"/>
    </source>
</evidence>
<dbReference type="SUPFAM" id="SSF82199">
    <property type="entry name" value="SET domain"/>
    <property type="match status" value="1"/>
</dbReference>
<dbReference type="Gene3D" id="3.90.1410.10">
    <property type="entry name" value="set domain protein methyltransferase, domain 1"/>
    <property type="match status" value="1"/>
</dbReference>
<dbReference type="InterPro" id="IPR046341">
    <property type="entry name" value="SET_dom_sf"/>
</dbReference>
<dbReference type="CDD" id="cd19179">
    <property type="entry name" value="SET_RBCMT"/>
    <property type="match status" value="1"/>
</dbReference>
<dbReference type="Proteomes" id="UP000195402">
    <property type="component" value="Unassembled WGS sequence"/>
</dbReference>
<evidence type="ECO:0000256" key="3">
    <source>
        <dbReference type="ARBA" id="ARBA00022691"/>
    </source>
</evidence>
<reference evidence="6 7" key="1">
    <citation type="journal article" date="2017" name="Mol. Plant">
        <title>The Genome of Medicinal Plant Macleaya cordata Provides New Insights into Benzylisoquinoline Alkaloids Metabolism.</title>
        <authorList>
            <person name="Liu X."/>
            <person name="Liu Y."/>
            <person name="Huang P."/>
            <person name="Ma Y."/>
            <person name="Qing Z."/>
            <person name="Tang Q."/>
            <person name="Cao H."/>
            <person name="Cheng P."/>
            <person name="Zheng Y."/>
            <person name="Yuan Z."/>
            <person name="Zhou Y."/>
            <person name="Liu J."/>
            <person name="Tang Z."/>
            <person name="Zhuo Y."/>
            <person name="Zhang Y."/>
            <person name="Yu L."/>
            <person name="Huang J."/>
            <person name="Yang P."/>
            <person name="Peng Q."/>
            <person name="Zhang J."/>
            <person name="Jiang W."/>
            <person name="Zhang Z."/>
            <person name="Lin K."/>
            <person name="Ro D.K."/>
            <person name="Chen X."/>
            <person name="Xiong X."/>
            <person name="Shang Y."/>
            <person name="Huang S."/>
            <person name="Zeng J."/>
        </authorList>
    </citation>
    <scope>NUCLEOTIDE SEQUENCE [LARGE SCALE GENOMIC DNA]</scope>
    <source>
        <strain evidence="7">cv. BLH2017</strain>
        <tissue evidence="6">Root</tissue>
    </source>
</reference>
<proteinExistence type="predicted"/>
<feature type="domain" description="SET" evidence="5">
    <location>
        <begin position="60"/>
        <end position="273"/>
    </location>
</feature>
<dbReference type="EMBL" id="MVGT01000437">
    <property type="protein sequence ID" value="OVA18230.1"/>
    <property type="molecule type" value="Genomic_DNA"/>
</dbReference>
<dbReference type="STRING" id="56857.A0A200R6B8"/>
<comment type="caution">
    <text evidence="6">The sequence shown here is derived from an EMBL/GenBank/DDBJ whole genome shotgun (WGS) entry which is preliminary data.</text>
</comment>
<dbReference type="InterPro" id="IPR001214">
    <property type="entry name" value="SET_dom"/>
</dbReference>
<evidence type="ECO:0000256" key="1">
    <source>
        <dbReference type="ARBA" id="ARBA00022603"/>
    </source>
</evidence>
<dbReference type="FunFam" id="3.90.1410.10:FF:000005">
    <property type="entry name" value="Ribulose-1,5 bisphosphate carboxylase/oxygenase large subunit N-methyltransferase, chloroplastic"/>
    <property type="match status" value="1"/>
</dbReference>
<dbReference type="SUPFAM" id="SSF81822">
    <property type="entry name" value="RuBisCo LSMT C-terminal, substrate-binding domain"/>
    <property type="match status" value="1"/>
</dbReference>
<dbReference type="PANTHER" id="PTHR13271">
    <property type="entry name" value="UNCHARACTERIZED PUTATIVE METHYLTRANSFERASE"/>
    <property type="match status" value="1"/>
</dbReference>
<dbReference type="InterPro" id="IPR036464">
    <property type="entry name" value="Rubisco_LSMT_subst-bd_sf"/>
</dbReference>
<feature type="compositionally biased region" description="Basic and acidic residues" evidence="4">
    <location>
        <begin position="14"/>
        <end position="36"/>
    </location>
</feature>
<dbReference type="GO" id="GO:0032259">
    <property type="term" value="P:methylation"/>
    <property type="evidence" value="ECO:0007669"/>
    <property type="project" value="UniProtKB-KW"/>
</dbReference>
<dbReference type="InterPro" id="IPR050600">
    <property type="entry name" value="SETD3_SETD6_MTase"/>
</dbReference>
<dbReference type="OMA" id="GEMHNTI"/>
<dbReference type="OrthoDB" id="441812at2759"/>
<protein>
    <submittedName>
        <fullName evidence="6">SET domain</fullName>
    </submittedName>
</protein>
<sequence length="476" mass="54007">MSQDSRRWKKHTKRTDNTEKERKHETVANSKKARDEKTLLPSRDVVSTCNEFLPWLQQKAGIEISSVLTIGNSIYGRSLFASKFIQAGDCILKVPFSVQLTPDNVLPEIRSLLGDNVGNVARLAIVLLVERKMGEDSGWAPYISSLPQAGELHSTIFWSKKELEMVRQSPVYKETINQQTQIEKEFLAIRPALDRFPQIFEDITFKDFLHAYAVVGSRAWGSSKGLSLIPFADFLNHDGYSEALLLGDEHKQVSEVIADRDYDPGEQVLIRYGKFSNSTLLVDFGFTISYNTYDQVQIWVSIPEHDPLRIMKLELLDKHRMQTITNTNDVDSSGHSFIIKEVRSSRGKGKGIPQSLRAFVRVLSASSPQELKDLEMEAAKNDGRLARRPLKDMSREIQAHQILLSQIVHLIQEYDASIKRLRPVNLPSIDRQLSLRRRMAHDLLTGELRVLKSAYAWLTSYCYTLSTGNVHPSAPG</sequence>
<dbReference type="Pfam" id="PF00856">
    <property type="entry name" value="SET"/>
    <property type="match status" value="1"/>
</dbReference>
<dbReference type="GO" id="GO:0016279">
    <property type="term" value="F:protein-lysine N-methyltransferase activity"/>
    <property type="evidence" value="ECO:0007669"/>
    <property type="project" value="InterPro"/>
</dbReference>
<dbReference type="FunCoup" id="A0A200R6B8">
    <property type="interactions" value="286"/>
</dbReference>
<keyword evidence="3" id="KW-0949">S-adenosyl-L-methionine</keyword>
<evidence type="ECO:0000256" key="4">
    <source>
        <dbReference type="SAM" id="MobiDB-lite"/>
    </source>
</evidence>
<evidence type="ECO:0000256" key="2">
    <source>
        <dbReference type="ARBA" id="ARBA00022679"/>
    </source>
</evidence>
<gene>
    <name evidence="6" type="ORF">BVC80_1835g662</name>
</gene>
<keyword evidence="7" id="KW-1185">Reference proteome</keyword>
<evidence type="ECO:0000313" key="7">
    <source>
        <dbReference type="Proteomes" id="UP000195402"/>
    </source>
</evidence>
<name>A0A200R6B8_MACCD</name>
<dbReference type="PANTHER" id="PTHR13271:SF134">
    <property type="entry name" value="OS01G0976450 PROTEIN"/>
    <property type="match status" value="1"/>
</dbReference>
<dbReference type="Pfam" id="PF09273">
    <property type="entry name" value="Rubis-subs-bind"/>
    <property type="match status" value="1"/>
</dbReference>
<keyword evidence="1" id="KW-0489">Methyltransferase</keyword>
<dbReference type="PROSITE" id="PS50280">
    <property type="entry name" value="SET"/>
    <property type="match status" value="1"/>
</dbReference>
<organism evidence="6 7">
    <name type="scientific">Macleaya cordata</name>
    <name type="common">Five-seeded plume-poppy</name>
    <name type="synonym">Bocconia cordata</name>
    <dbReference type="NCBI Taxonomy" id="56857"/>
    <lineage>
        <taxon>Eukaryota</taxon>
        <taxon>Viridiplantae</taxon>
        <taxon>Streptophyta</taxon>
        <taxon>Embryophyta</taxon>
        <taxon>Tracheophyta</taxon>
        <taxon>Spermatophyta</taxon>
        <taxon>Magnoliopsida</taxon>
        <taxon>Ranunculales</taxon>
        <taxon>Papaveraceae</taxon>
        <taxon>Papaveroideae</taxon>
        <taxon>Macleaya</taxon>
    </lineage>
</organism>
<feature type="region of interest" description="Disordered" evidence="4">
    <location>
        <begin position="1"/>
        <end position="36"/>
    </location>
</feature>
<dbReference type="InterPro" id="IPR015353">
    <property type="entry name" value="Rubisco_LSMT_subst-bd"/>
</dbReference>
<dbReference type="AlphaFoldDB" id="A0A200R6B8"/>
<dbReference type="InParanoid" id="A0A200R6B8"/>
<evidence type="ECO:0000313" key="6">
    <source>
        <dbReference type="EMBL" id="OVA18230.1"/>
    </source>
</evidence>
<keyword evidence="2" id="KW-0808">Transferase</keyword>
<dbReference type="Gene3D" id="3.90.1420.10">
    <property type="entry name" value="Rubisco LSMT, substrate-binding domain"/>
    <property type="match status" value="1"/>
</dbReference>
<accession>A0A200R6B8</accession>